<evidence type="ECO:0000256" key="1">
    <source>
        <dbReference type="SAM" id="MobiDB-lite"/>
    </source>
</evidence>
<organism evidence="2 3">
    <name type="scientific">Lottia gigantea</name>
    <name type="common">Giant owl limpet</name>
    <dbReference type="NCBI Taxonomy" id="225164"/>
    <lineage>
        <taxon>Eukaryota</taxon>
        <taxon>Metazoa</taxon>
        <taxon>Spiralia</taxon>
        <taxon>Lophotrochozoa</taxon>
        <taxon>Mollusca</taxon>
        <taxon>Gastropoda</taxon>
        <taxon>Patellogastropoda</taxon>
        <taxon>Lottioidea</taxon>
        <taxon>Lottiidae</taxon>
        <taxon>Lottia</taxon>
    </lineage>
</organism>
<evidence type="ECO:0000313" key="2">
    <source>
        <dbReference type="EMBL" id="ESP02794.1"/>
    </source>
</evidence>
<reference evidence="2 3" key="1">
    <citation type="journal article" date="2013" name="Nature">
        <title>Insights into bilaterian evolution from three spiralian genomes.</title>
        <authorList>
            <person name="Simakov O."/>
            <person name="Marletaz F."/>
            <person name="Cho S.J."/>
            <person name="Edsinger-Gonzales E."/>
            <person name="Havlak P."/>
            <person name="Hellsten U."/>
            <person name="Kuo D.H."/>
            <person name="Larsson T."/>
            <person name="Lv J."/>
            <person name="Arendt D."/>
            <person name="Savage R."/>
            <person name="Osoegawa K."/>
            <person name="de Jong P."/>
            <person name="Grimwood J."/>
            <person name="Chapman J.A."/>
            <person name="Shapiro H."/>
            <person name="Aerts A."/>
            <person name="Otillar R.P."/>
            <person name="Terry A.Y."/>
            <person name="Boore J.L."/>
            <person name="Grigoriev I.V."/>
            <person name="Lindberg D.R."/>
            <person name="Seaver E.C."/>
            <person name="Weisblat D.A."/>
            <person name="Putnam N.H."/>
            <person name="Rokhsar D.S."/>
        </authorList>
    </citation>
    <scope>NUCLEOTIDE SEQUENCE [LARGE SCALE GENOMIC DNA]</scope>
</reference>
<dbReference type="EMBL" id="KB200129">
    <property type="protein sequence ID" value="ESP02794.1"/>
    <property type="molecule type" value="Genomic_DNA"/>
</dbReference>
<dbReference type="KEGG" id="lgi:LOTGIDRAFT_156740"/>
<evidence type="ECO:0000313" key="3">
    <source>
        <dbReference type="Proteomes" id="UP000030746"/>
    </source>
</evidence>
<dbReference type="AlphaFoldDB" id="V4AFI3"/>
<dbReference type="Proteomes" id="UP000030746">
    <property type="component" value="Unassembled WGS sequence"/>
</dbReference>
<dbReference type="HOGENOM" id="CLU_2029312_0_0_1"/>
<keyword evidence="3" id="KW-1185">Reference proteome</keyword>
<dbReference type="CTD" id="20237092"/>
<proteinExistence type="predicted"/>
<accession>V4AFI3</accession>
<gene>
    <name evidence="2" type="ORF">LOTGIDRAFT_156740</name>
</gene>
<dbReference type="RefSeq" id="XP_009046264.1">
    <property type="nucleotide sequence ID" value="XM_009048016.1"/>
</dbReference>
<feature type="region of interest" description="Disordered" evidence="1">
    <location>
        <begin position="1"/>
        <end position="22"/>
    </location>
</feature>
<sequence length="122" mass="13938">MGRHVTEPRHRKIPNQTKPNHPSVAICKVATRLRNISSTPLNVAAAKLPQGLQVLQQITDNLTKPNQTKPNQRLPFDYQSTINTMIRTSLEEGRRKKEGDRVIHATPSRAEFHRHVIRPDQI</sequence>
<name>V4AFI3_LOTGI</name>
<protein>
    <submittedName>
        <fullName evidence="2">Uncharacterized protein</fullName>
    </submittedName>
</protein>
<dbReference type="GeneID" id="20237092"/>